<dbReference type="EMBL" id="CAJPIN010001416">
    <property type="protein sequence ID" value="CAG2054527.1"/>
    <property type="molecule type" value="Genomic_DNA"/>
</dbReference>
<name>A0ABN7NN16_TIMPD</name>
<proteinExistence type="predicted"/>
<protein>
    <submittedName>
        <fullName evidence="1">Uncharacterized protein</fullName>
    </submittedName>
</protein>
<reference evidence="1" key="1">
    <citation type="submission" date="2021-03" db="EMBL/GenBank/DDBJ databases">
        <authorList>
            <person name="Tran Van P."/>
        </authorList>
    </citation>
    <scope>NUCLEOTIDE SEQUENCE</scope>
</reference>
<accession>A0ABN7NN16</accession>
<organism evidence="1 2">
    <name type="scientific">Timema podura</name>
    <name type="common">Walking stick</name>
    <dbReference type="NCBI Taxonomy" id="61482"/>
    <lineage>
        <taxon>Eukaryota</taxon>
        <taxon>Metazoa</taxon>
        <taxon>Ecdysozoa</taxon>
        <taxon>Arthropoda</taxon>
        <taxon>Hexapoda</taxon>
        <taxon>Insecta</taxon>
        <taxon>Pterygota</taxon>
        <taxon>Neoptera</taxon>
        <taxon>Polyneoptera</taxon>
        <taxon>Phasmatodea</taxon>
        <taxon>Timematodea</taxon>
        <taxon>Timematoidea</taxon>
        <taxon>Timematidae</taxon>
        <taxon>Timema</taxon>
    </lineage>
</organism>
<comment type="caution">
    <text evidence="1">The sequence shown here is derived from an EMBL/GenBank/DDBJ whole genome shotgun (WGS) entry which is preliminary data.</text>
</comment>
<sequence length="91" mass="10160">MWSPKQVTDVATSSYHIHKLKKGIWIRESNPVPLASRANDLPSAARYLRAMAALTDHFLLILDANGHIVEEAKVGRAEHVVVTRHIGHFVV</sequence>
<evidence type="ECO:0000313" key="1">
    <source>
        <dbReference type="EMBL" id="CAG2054527.1"/>
    </source>
</evidence>
<gene>
    <name evidence="1" type="ORF">TPAB3V08_LOCUS1548</name>
</gene>
<keyword evidence="2" id="KW-1185">Reference proteome</keyword>
<evidence type="ECO:0000313" key="2">
    <source>
        <dbReference type="Proteomes" id="UP001153148"/>
    </source>
</evidence>
<dbReference type="Proteomes" id="UP001153148">
    <property type="component" value="Unassembled WGS sequence"/>
</dbReference>